<organism evidence="2 3">
    <name type="scientific">Araneus ventricosus</name>
    <name type="common">Orbweaver spider</name>
    <name type="synonym">Epeira ventricosa</name>
    <dbReference type="NCBI Taxonomy" id="182803"/>
    <lineage>
        <taxon>Eukaryota</taxon>
        <taxon>Metazoa</taxon>
        <taxon>Ecdysozoa</taxon>
        <taxon>Arthropoda</taxon>
        <taxon>Chelicerata</taxon>
        <taxon>Arachnida</taxon>
        <taxon>Araneae</taxon>
        <taxon>Araneomorphae</taxon>
        <taxon>Entelegynae</taxon>
        <taxon>Araneoidea</taxon>
        <taxon>Araneidae</taxon>
        <taxon>Araneus</taxon>
    </lineage>
</organism>
<protein>
    <submittedName>
        <fullName evidence="2">Uncharacterized protein</fullName>
    </submittedName>
</protein>
<dbReference type="EMBL" id="BGPR01000022">
    <property type="protein sequence ID" value="GBL80626.1"/>
    <property type="molecule type" value="Genomic_DNA"/>
</dbReference>
<feature type="transmembrane region" description="Helical" evidence="1">
    <location>
        <begin position="83"/>
        <end position="103"/>
    </location>
</feature>
<keyword evidence="1" id="KW-0472">Membrane</keyword>
<accession>A0A4Y2AN06</accession>
<gene>
    <name evidence="2" type="ORF">AVEN_225300_1</name>
</gene>
<keyword evidence="1" id="KW-1133">Transmembrane helix</keyword>
<sequence length="107" mass="12223">MRSDDTSNVMYTENFPRFSQSACAQRCFFSVKSMQGNNICKQIAFAEMRSTTSSDGSRLKKLLDDHVKAAVHTPPTISERNVILWRFILTPFLVCYCVFSDAIKCIR</sequence>
<comment type="caution">
    <text evidence="2">The sequence shown here is derived from an EMBL/GenBank/DDBJ whole genome shotgun (WGS) entry which is preliminary data.</text>
</comment>
<evidence type="ECO:0000313" key="2">
    <source>
        <dbReference type="EMBL" id="GBL80626.1"/>
    </source>
</evidence>
<keyword evidence="1" id="KW-0812">Transmembrane</keyword>
<name>A0A4Y2AN06_ARAVE</name>
<keyword evidence="3" id="KW-1185">Reference proteome</keyword>
<reference evidence="2 3" key="1">
    <citation type="journal article" date="2019" name="Sci. Rep.">
        <title>Orb-weaving spider Araneus ventricosus genome elucidates the spidroin gene catalogue.</title>
        <authorList>
            <person name="Kono N."/>
            <person name="Nakamura H."/>
            <person name="Ohtoshi R."/>
            <person name="Moran D.A.P."/>
            <person name="Shinohara A."/>
            <person name="Yoshida Y."/>
            <person name="Fujiwara M."/>
            <person name="Mori M."/>
            <person name="Tomita M."/>
            <person name="Arakawa K."/>
        </authorList>
    </citation>
    <scope>NUCLEOTIDE SEQUENCE [LARGE SCALE GENOMIC DNA]</scope>
</reference>
<dbReference type="AlphaFoldDB" id="A0A4Y2AN06"/>
<evidence type="ECO:0000313" key="3">
    <source>
        <dbReference type="Proteomes" id="UP000499080"/>
    </source>
</evidence>
<proteinExistence type="predicted"/>
<evidence type="ECO:0000256" key="1">
    <source>
        <dbReference type="SAM" id="Phobius"/>
    </source>
</evidence>
<dbReference type="Proteomes" id="UP000499080">
    <property type="component" value="Unassembled WGS sequence"/>
</dbReference>